<evidence type="ECO:0000313" key="8">
    <source>
        <dbReference type="EMBL" id="GAA4649341.1"/>
    </source>
</evidence>
<dbReference type="InterPro" id="IPR039661">
    <property type="entry name" value="ELP3"/>
</dbReference>
<dbReference type="NCBIfam" id="TIGR01212">
    <property type="entry name" value="TIGR01212 family radical SAM protein"/>
    <property type="match status" value="1"/>
</dbReference>
<keyword evidence="4" id="KW-0479">Metal-binding</keyword>
<dbReference type="PANTHER" id="PTHR11135:SF1">
    <property type="entry name" value="PROTEIN YHCC"/>
    <property type="match status" value="1"/>
</dbReference>
<dbReference type="EMBL" id="BAABFL010000131">
    <property type="protein sequence ID" value="GAA4649341.1"/>
    <property type="molecule type" value="Genomic_DNA"/>
</dbReference>
<comment type="caution">
    <text evidence="8">The sequence shown here is derived from an EMBL/GenBank/DDBJ whole genome shotgun (WGS) entry which is preliminary data.</text>
</comment>
<dbReference type="Pfam" id="PF16199">
    <property type="entry name" value="Radical_SAM_C"/>
    <property type="match status" value="1"/>
</dbReference>
<dbReference type="SUPFAM" id="SSF102114">
    <property type="entry name" value="Radical SAM enzymes"/>
    <property type="match status" value="1"/>
</dbReference>
<evidence type="ECO:0000259" key="7">
    <source>
        <dbReference type="PROSITE" id="PS51918"/>
    </source>
</evidence>
<sequence>MDLTRYVNTFGNYLRQKYGEPIHKLSVNADFTCPNRDGTKGIGGCSFCNNNSFSPASTKAGSVTAQLHAARTRVEQVRKARRFIAYFQSYSNTYGEIERLKALYDEALAADEIIGLAIGTRPDCVPDPVLALLADYQQQGHEIWLELGLQSSFDTSLERINRGHTFADYEDAVQRAHHFGLNLCTHLIMGIPGETAKDTLTSYQRVLDLGVKAIKIHPLHIVKGTQLAREWKQGLVPDLTMDDYVNTVVEIIKTAPKELLFHRLTGSGAHQYLLAPDWVKHKWDILGAIYAGLVNH</sequence>
<dbReference type="SFLD" id="SFLDS00029">
    <property type="entry name" value="Radical_SAM"/>
    <property type="match status" value="1"/>
</dbReference>
<keyword evidence="6" id="KW-0411">Iron-sulfur</keyword>
<evidence type="ECO:0000256" key="6">
    <source>
        <dbReference type="ARBA" id="ARBA00023014"/>
    </source>
</evidence>
<dbReference type="InterPro" id="IPR032432">
    <property type="entry name" value="Radical_SAM_C"/>
</dbReference>
<dbReference type="Pfam" id="PF04055">
    <property type="entry name" value="Radical_SAM"/>
    <property type="match status" value="1"/>
</dbReference>
<proteinExistence type="predicted"/>
<evidence type="ECO:0000256" key="3">
    <source>
        <dbReference type="ARBA" id="ARBA00022691"/>
    </source>
</evidence>
<protein>
    <submittedName>
        <fullName evidence="8">TIGR01212 family radical SAM protein</fullName>
    </submittedName>
</protein>
<feature type="domain" description="Radical SAM core" evidence="7">
    <location>
        <begin position="17"/>
        <end position="258"/>
    </location>
</feature>
<comment type="cofactor">
    <cofactor evidence="1">
        <name>[4Fe-4S] cluster</name>
        <dbReference type="ChEBI" id="CHEBI:49883"/>
    </cofactor>
</comment>
<evidence type="ECO:0000256" key="1">
    <source>
        <dbReference type="ARBA" id="ARBA00001966"/>
    </source>
</evidence>
<dbReference type="SFLD" id="SFLDG01091">
    <property type="entry name" value="uncharacterized_CHP01210-like"/>
    <property type="match status" value="1"/>
</dbReference>
<dbReference type="InterPro" id="IPR007197">
    <property type="entry name" value="rSAM"/>
</dbReference>
<dbReference type="SFLD" id="SFLDG01086">
    <property type="entry name" value="elongater_protein-like"/>
    <property type="match status" value="1"/>
</dbReference>
<dbReference type="PROSITE" id="PS51918">
    <property type="entry name" value="RADICAL_SAM"/>
    <property type="match status" value="1"/>
</dbReference>
<evidence type="ECO:0000313" key="9">
    <source>
        <dbReference type="Proteomes" id="UP001500604"/>
    </source>
</evidence>
<dbReference type="PANTHER" id="PTHR11135">
    <property type="entry name" value="HISTONE ACETYLTRANSFERASE-RELATED"/>
    <property type="match status" value="1"/>
</dbReference>
<accession>A0ABP8V280</accession>
<dbReference type="CDD" id="cd01335">
    <property type="entry name" value="Radical_SAM"/>
    <property type="match status" value="1"/>
</dbReference>
<dbReference type="InterPro" id="IPR058240">
    <property type="entry name" value="rSAM_sf"/>
</dbReference>
<dbReference type="InterPro" id="IPR023404">
    <property type="entry name" value="rSAM_horseshoe"/>
</dbReference>
<evidence type="ECO:0000256" key="5">
    <source>
        <dbReference type="ARBA" id="ARBA00023004"/>
    </source>
</evidence>
<dbReference type="Proteomes" id="UP001500604">
    <property type="component" value="Unassembled WGS sequence"/>
</dbReference>
<keyword evidence="5" id="KW-0408">Iron</keyword>
<keyword evidence="2" id="KW-0004">4Fe-4S</keyword>
<evidence type="ECO:0000256" key="4">
    <source>
        <dbReference type="ARBA" id="ARBA00022723"/>
    </source>
</evidence>
<dbReference type="Gene3D" id="3.80.30.20">
    <property type="entry name" value="tm_1862 like domain"/>
    <property type="match status" value="1"/>
</dbReference>
<keyword evidence="3" id="KW-0949">S-adenosyl-L-methionine</keyword>
<organism evidence="8 9">
    <name type="scientific">Kistimonas scapharcae</name>
    <dbReference type="NCBI Taxonomy" id="1036133"/>
    <lineage>
        <taxon>Bacteria</taxon>
        <taxon>Pseudomonadati</taxon>
        <taxon>Pseudomonadota</taxon>
        <taxon>Gammaproteobacteria</taxon>
        <taxon>Oceanospirillales</taxon>
        <taxon>Endozoicomonadaceae</taxon>
        <taxon>Kistimonas</taxon>
    </lineage>
</organism>
<evidence type="ECO:0000256" key="2">
    <source>
        <dbReference type="ARBA" id="ARBA00022485"/>
    </source>
</evidence>
<keyword evidence="9" id="KW-1185">Reference proteome</keyword>
<gene>
    <name evidence="8" type="ORF">GCM10023116_16150</name>
</gene>
<dbReference type="InterPro" id="IPR006638">
    <property type="entry name" value="Elp3/MiaA/NifB-like_rSAM"/>
</dbReference>
<reference evidence="9" key="1">
    <citation type="journal article" date="2019" name="Int. J. Syst. Evol. Microbiol.">
        <title>The Global Catalogue of Microorganisms (GCM) 10K type strain sequencing project: providing services to taxonomists for standard genome sequencing and annotation.</title>
        <authorList>
            <consortium name="The Broad Institute Genomics Platform"/>
            <consortium name="The Broad Institute Genome Sequencing Center for Infectious Disease"/>
            <person name="Wu L."/>
            <person name="Ma J."/>
        </authorList>
    </citation>
    <scope>NUCLEOTIDE SEQUENCE [LARGE SCALE GENOMIC DNA]</scope>
    <source>
        <strain evidence="9">JCM 17805</strain>
    </source>
</reference>
<dbReference type="InterPro" id="IPR005911">
    <property type="entry name" value="YhcC-like"/>
</dbReference>
<dbReference type="SMART" id="SM00729">
    <property type="entry name" value="Elp3"/>
    <property type="match status" value="1"/>
</dbReference>
<dbReference type="RefSeq" id="WP_345195150.1">
    <property type="nucleotide sequence ID" value="NZ_BAABFL010000131.1"/>
</dbReference>
<name>A0ABP8V280_9GAMM</name>